<evidence type="ECO:0000256" key="3">
    <source>
        <dbReference type="ARBA" id="ARBA00023054"/>
    </source>
</evidence>
<comment type="subcellular location">
    <subcellularLocation>
        <location evidence="1">Cytoplasm</location>
        <location evidence="1">Cytoskeleton</location>
        <location evidence="1">Microtubule organizing center</location>
        <location evidence="1">Centrosome</location>
    </subcellularLocation>
</comment>
<protein>
    <submittedName>
        <fullName evidence="6">Leucine-rich repeat-containing protein 45</fullName>
    </submittedName>
</protein>
<evidence type="ECO:0000256" key="2">
    <source>
        <dbReference type="ARBA" id="ARBA00022490"/>
    </source>
</evidence>
<dbReference type="GO" id="GO:0005886">
    <property type="term" value="C:plasma membrane"/>
    <property type="evidence" value="ECO:0007669"/>
    <property type="project" value="TreeGrafter"/>
</dbReference>
<dbReference type="InterPro" id="IPR001611">
    <property type="entry name" value="Leu-rich_rpt"/>
</dbReference>
<feature type="coiled-coil region" evidence="5">
    <location>
        <begin position="248"/>
        <end position="318"/>
    </location>
</feature>
<evidence type="ECO:0000313" key="7">
    <source>
        <dbReference type="Proteomes" id="UP001152320"/>
    </source>
</evidence>
<dbReference type="Pfam" id="PF13516">
    <property type="entry name" value="LRR_6"/>
    <property type="match status" value="3"/>
</dbReference>
<dbReference type="SMART" id="SM00368">
    <property type="entry name" value="LRR_RI"/>
    <property type="match status" value="6"/>
</dbReference>
<dbReference type="PANTHER" id="PTHR23170:SF3">
    <property type="entry name" value="LEUCINE-RICH REPEAT-CONTAINING PROTEIN 45"/>
    <property type="match status" value="1"/>
</dbReference>
<dbReference type="InterPro" id="IPR032675">
    <property type="entry name" value="LRR_dom_sf"/>
</dbReference>
<dbReference type="Gene3D" id="3.80.10.10">
    <property type="entry name" value="Ribonuclease Inhibitor"/>
    <property type="match status" value="2"/>
</dbReference>
<evidence type="ECO:0000313" key="6">
    <source>
        <dbReference type="EMBL" id="KAJ8037068.1"/>
    </source>
</evidence>
<evidence type="ECO:0000256" key="1">
    <source>
        <dbReference type="ARBA" id="ARBA00004300"/>
    </source>
</evidence>
<keyword evidence="2" id="KW-0963">Cytoplasm</keyword>
<reference evidence="6" key="1">
    <citation type="submission" date="2021-10" db="EMBL/GenBank/DDBJ databases">
        <title>Tropical sea cucumber genome reveals ecological adaptation and Cuvierian tubules defense mechanism.</title>
        <authorList>
            <person name="Chen T."/>
        </authorList>
    </citation>
    <scope>NUCLEOTIDE SEQUENCE</scope>
    <source>
        <strain evidence="6">Nanhai2018</strain>
        <tissue evidence="6">Muscle</tissue>
    </source>
</reference>
<dbReference type="GO" id="GO:0005813">
    <property type="term" value="C:centrosome"/>
    <property type="evidence" value="ECO:0007669"/>
    <property type="project" value="UniProtKB-SubCell"/>
</dbReference>
<keyword evidence="3 5" id="KW-0175">Coiled coil</keyword>
<dbReference type="Proteomes" id="UP001152320">
    <property type="component" value="Chromosome 8"/>
</dbReference>
<keyword evidence="7" id="KW-1185">Reference proteome</keyword>
<dbReference type="PANTHER" id="PTHR23170">
    <property type="entry name" value="NY-REN-58 ANTIGEN"/>
    <property type="match status" value="1"/>
</dbReference>
<dbReference type="SUPFAM" id="SSF52047">
    <property type="entry name" value="RNI-like"/>
    <property type="match status" value="1"/>
</dbReference>
<evidence type="ECO:0000256" key="4">
    <source>
        <dbReference type="ARBA" id="ARBA00023212"/>
    </source>
</evidence>
<comment type="caution">
    <text evidence="6">The sequence shown here is derived from an EMBL/GenBank/DDBJ whole genome shotgun (WGS) entry which is preliminary data.</text>
</comment>
<gene>
    <name evidence="6" type="ORF">HOLleu_17796</name>
</gene>
<dbReference type="InterPro" id="IPR052116">
    <property type="entry name" value="Centro_Cilium_Assembly"/>
</dbReference>
<dbReference type="OrthoDB" id="8436363at2759"/>
<dbReference type="EMBL" id="JAIZAY010000008">
    <property type="protein sequence ID" value="KAJ8037068.1"/>
    <property type="molecule type" value="Genomic_DNA"/>
</dbReference>
<evidence type="ECO:0000256" key="5">
    <source>
        <dbReference type="SAM" id="Coils"/>
    </source>
</evidence>
<keyword evidence="4" id="KW-0206">Cytoskeleton</keyword>
<organism evidence="6 7">
    <name type="scientific">Holothuria leucospilota</name>
    <name type="common">Black long sea cucumber</name>
    <name type="synonym">Mertensiothuria leucospilota</name>
    <dbReference type="NCBI Taxonomy" id="206669"/>
    <lineage>
        <taxon>Eukaryota</taxon>
        <taxon>Metazoa</taxon>
        <taxon>Echinodermata</taxon>
        <taxon>Eleutherozoa</taxon>
        <taxon>Echinozoa</taxon>
        <taxon>Holothuroidea</taxon>
        <taxon>Aspidochirotacea</taxon>
        <taxon>Aspidochirotida</taxon>
        <taxon>Holothuriidae</taxon>
        <taxon>Holothuria</taxon>
    </lineage>
</organism>
<name>A0A9Q1C0V2_HOLLE</name>
<dbReference type="AlphaFoldDB" id="A0A9Q1C0V2"/>
<accession>A0A9Q1C0V2</accession>
<sequence length="685" mass="78715">MAGNFRDTFLQVCKESRVEPQESILKHLHGDHEDIRGSSNKTKKLVQALDLSTSSLSPQTCNVLGKALATDHFFTELKLSDCMIGDEGMTNLVQGLISNVAIRCLDLKGNNLRGLGTQAVGKLLRHNHSLKRLCLEWNSLGLDSSSFTSFAEGLAANTSLLELDLRSNQIHQDSATVLAKALCRNATLDTLDLRWNTIGLVGGRALASCFQHNRTLVKVQLSGNNIPQDISKSIDASCRSNADKINISSKHETRQQLLSREMQQLKRERKREVTDLMRRIDQQGEQLGRNEKNFIHKIARLQEALEERKTAFNALSAQLKSREAELVLTQQQVTEQRELVERLRGENAGMLKERLEEYQHLKDEKVKAESQLVKEIAELKDKNFTLEARNMDIEQKNGRLQEQVYDLKEELTTLQAEIKVQATQAEEKLQRERHKLQDVQKELSQQHVAEVSRVQAANEETEKSYKERIRRLEEHRKEVEEELRKVKGQQLADRLNFEEQLMQTKQKVKEEEQHRSRQLEDRLRMVQLSKDELQQQYSQQSHQVSELQARLTNATVETEALKRKLDELTQELAGKTNETQATISRVEQQYKRQLGSLEIQLQEMEQIKDKYTRIQSEMTDQARKHQAELARKEGDVLSLQDQVRRLEFEITQARDEEAQRASALQAAISTYVQGTPRSPMATPRK</sequence>
<proteinExistence type="predicted"/>
<feature type="coiled-coil region" evidence="5">
    <location>
        <begin position="351"/>
        <end position="656"/>
    </location>
</feature>